<dbReference type="InterPro" id="IPR032790">
    <property type="entry name" value="GDE_C"/>
</dbReference>
<evidence type="ECO:0000256" key="7">
    <source>
        <dbReference type="ARBA" id="ARBA00020723"/>
    </source>
</evidence>
<evidence type="ECO:0000256" key="9">
    <source>
        <dbReference type="ARBA" id="ARBA00022676"/>
    </source>
</evidence>
<evidence type="ECO:0000256" key="2">
    <source>
        <dbReference type="ARBA" id="ARBA00000927"/>
    </source>
</evidence>
<comment type="catalytic activity">
    <reaction evidence="2">
        <text>Hydrolysis of (1-&gt;6)-alpha-D-glucosidic branch linkages in glycogen phosphorylase limit dextrin.</text>
        <dbReference type="EC" id="3.2.1.33"/>
    </reaction>
</comment>
<keyword evidence="10" id="KW-0808">Transferase</keyword>
<dbReference type="PANTHER" id="PTHR10569">
    <property type="entry name" value="GLYCOGEN DEBRANCHING ENZYME"/>
    <property type="match status" value="1"/>
</dbReference>
<dbReference type="InterPro" id="IPR029436">
    <property type="entry name" value="AGL_euk_N"/>
</dbReference>
<feature type="region of interest" description="Disordered" evidence="17">
    <location>
        <begin position="1"/>
        <end position="29"/>
    </location>
</feature>
<dbReference type="GO" id="GO:0005978">
    <property type="term" value="P:glycogen biosynthetic process"/>
    <property type="evidence" value="ECO:0007669"/>
    <property type="project" value="UniProtKB-KW"/>
</dbReference>
<dbReference type="InterPro" id="IPR032788">
    <property type="entry name" value="AGL_central"/>
</dbReference>
<organism evidence="22 23">
    <name type="scientific">Papiliotrema laurentii</name>
    <name type="common">Cryptococcus laurentii</name>
    <dbReference type="NCBI Taxonomy" id="5418"/>
    <lineage>
        <taxon>Eukaryota</taxon>
        <taxon>Fungi</taxon>
        <taxon>Dikarya</taxon>
        <taxon>Basidiomycota</taxon>
        <taxon>Agaricomycotina</taxon>
        <taxon>Tremellomycetes</taxon>
        <taxon>Tremellales</taxon>
        <taxon>Rhynchogastremaceae</taxon>
        <taxon>Papiliotrema</taxon>
    </lineage>
</organism>
<evidence type="ECO:0000256" key="16">
    <source>
        <dbReference type="ARBA" id="ARBA00031477"/>
    </source>
</evidence>
<feature type="domain" description="Glycogen debranching enzyme central" evidence="21">
    <location>
        <begin position="808"/>
        <end position="1047"/>
    </location>
</feature>
<comment type="catalytic activity">
    <reaction evidence="1">
        <text>Transfers a segment of a (1-&gt;4)-alpha-D-glucan to a new position in an acceptor, which may be glucose or a (1-&gt;4)-alpha-D-glucan.</text>
        <dbReference type="EC" id="2.4.1.25"/>
    </reaction>
</comment>
<dbReference type="SUPFAM" id="SSF48208">
    <property type="entry name" value="Six-hairpin glycosidases"/>
    <property type="match status" value="1"/>
</dbReference>
<evidence type="ECO:0000256" key="15">
    <source>
        <dbReference type="ARBA" id="ARBA00025780"/>
    </source>
</evidence>
<reference evidence="22" key="1">
    <citation type="submission" date="2023-02" db="EMBL/GenBank/DDBJ databases">
        <title>Identification and recombinant expression of a fungal hydrolase from Papiliotrema laurentii that hydrolyzes apple cutin and clears colloidal polyester polyurethane.</title>
        <authorList>
            <consortium name="DOE Joint Genome Institute"/>
            <person name="Roman V.A."/>
            <person name="Bojanowski C."/>
            <person name="Crable B.R."/>
            <person name="Wagner D.N."/>
            <person name="Hung C.S."/>
            <person name="Nadeau L.J."/>
            <person name="Schratz L."/>
            <person name="Haridas S."/>
            <person name="Pangilinan J."/>
            <person name="Lipzen A."/>
            <person name="Na H."/>
            <person name="Yan M."/>
            <person name="Ng V."/>
            <person name="Grigoriev I.V."/>
            <person name="Spatafora J.W."/>
            <person name="Barlow D."/>
            <person name="Biffinger J."/>
            <person name="Kelley-Loughnane N."/>
            <person name="Varaljay V.A."/>
            <person name="Crookes-Goodson W.J."/>
        </authorList>
    </citation>
    <scope>NUCLEOTIDE SEQUENCE</scope>
    <source>
        <strain evidence="22">5307AH</strain>
    </source>
</reference>
<dbReference type="GO" id="GO:0004135">
    <property type="term" value="F:amylo-alpha-1,6-glucosidase activity"/>
    <property type="evidence" value="ECO:0007669"/>
    <property type="project" value="UniProtKB-EC"/>
</dbReference>
<comment type="function">
    <text evidence="3">Multifunctional enzyme acting as 1,4-alpha-D-glucan:1,4-alpha-D-glucan 4-alpha-D-glycosyltransferase and amylo-1,6-glucosidase in glycogen degradation.</text>
</comment>
<evidence type="ECO:0000256" key="8">
    <source>
        <dbReference type="ARBA" id="ARBA00022490"/>
    </source>
</evidence>
<evidence type="ECO:0000256" key="14">
    <source>
        <dbReference type="ARBA" id="ARBA00023295"/>
    </source>
</evidence>
<evidence type="ECO:0000256" key="13">
    <source>
        <dbReference type="ARBA" id="ARBA00023268"/>
    </source>
</evidence>
<evidence type="ECO:0000256" key="5">
    <source>
        <dbReference type="ARBA" id="ARBA00012560"/>
    </source>
</evidence>
<evidence type="ECO:0000256" key="10">
    <source>
        <dbReference type="ARBA" id="ARBA00022679"/>
    </source>
</evidence>
<dbReference type="SUPFAM" id="SSF51445">
    <property type="entry name" value="(Trans)glycosidases"/>
    <property type="match status" value="1"/>
</dbReference>
<comment type="similarity">
    <text evidence="15">Belongs to the glycogen debranching enzyme family.</text>
</comment>
<dbReference type="Pfam" id="PF14702">
    <property type="entry name" value="hGDE_central"/>
    <property type="match status" value="1"/>
</dbReference>
<evidence type="ECO:0000256" key="17">
    <source>
        <dbReference type="SAM" id="MobiDB-lite"/>
    </source>
</evidence>
<dbReference type="EC" id="3.2.1.33" evidence="6"/>
<evidence type="ECO:0000259" key="18">
    <source>
        <dbReference type="Pfam" id="PF06202"/>
    </source>
</evidence>
<dbReference type="Pfam" id="PF14699">
    <property type="entry name" value="hGDE_N"/>
    <property type="match status" value="1"/>
</dbReference>
<dbReference type="GO" id="GO:0004134">
    <property type="term" value="F:4-alpha-glucanotransferase activity"/>
    <property type="evidence" value="ECO:0007669"/>
    <property type="project" value="UniProtKB-EC"/>
</dbReference>
<dbReference type="GO" id="GO:0005980">
    <property type="term" value="P:glycogen catabolic process"/>
    <property type="evidence" value="ECO:0007669"/>
    <property type="project" value="InterPro"/>
</dbReference>
<proteinExistence type="inferred from homology"/>
<gene>
    <name evidence="22" type="ORF">DB88DRAFT_499294</name>
</gene>
<dbReference type="InterPro" id="IPR010401">
    <property type="entry name" value="AGL/Gdb1"/>
</dbReference>
<keyword evidence="9" id="KW-0328">Glycosyltransferase</keyword>
<comment type="subcellular location">
    <subcellularLocation>
        <location evidence="4">Cytoplasm</location>
    </subcellularLocation>
</comment>
<evidence type="ECO:0000256" key="6">
    <source>
        <dbReference type="ARBA" id="ARBA00012778"/>
    </source>
</evidence>
<dbReference type="Pfam" id="PF06202">
    <property type="entry name" value="GDE_C"/>
    <property type="match status" value="1"/>
</dbReference>
<evidence type="ECO:0000259" key="20">
    <source>
        <dbReference type="Pfam" id="PF14701"/>
    </source>
</evidence>
<evidence type="ECO:0000259" key="21">
    <source>
        <dbReference type="Pfam" id="PF14702"/>
    </source>
</evidence>
<dbReference type="Gene3D" id="1.50.10.10">
    <property type="match status" value="1"/>
</dbReference>
<keyword evidence="11" id="KW-0378">Hydrolase</keyword>
<evidence type="ECO:0000313" key="22">
    <source>
        <dbReference type="EMBL" id="KAK1921816.1"/>
    </source>
</evidence>
<comment type="caution">
    <text evidence="22">The sequence shown here is derived from an EMBL/GenBank/DDBJ whole genome shotgun (WGS) entry which is preliminary data.</text>
</comment>
<dbReference type="InterPro" id="IPR032792">
    <property type="entry name" value="AGL_glucanoTrfase"/>
</dbReference>
<dbReference type="PANTHER" id="PTHR10569:SF2">
    <property type="entry name" value="GLYCOGEN DEBRANCHING ENZYME"/>
    <property type="match status" value="1"/>
</dbReference>
<feature type="domain" description="Glycogen debranching enzyme C-terminal" evidence="18">
    <location>
        <begin position="1136"/>
        <end position="1594"/>
    </location>
</feature>
<feature type="domain" description="Glycogen debranching enzyme glucanotransferase" evidence="20">
    <location>
        <begin position="219"/>
        <end position="652"/>
    </location>
</feature>
<protein>
    <recommendedName>
        <fullName evidence="7">Glycogen debranching enzyme</fullName>
        <ecNumber evidence="5">2.4.1.25</ecNumber>
        <ecNumber evidence="6">3.2.1.33</ecNumber>
    </recommendedName>
    <alternativeName>
        <fullName evidence="16">Glycogen debrancher</fullName>
    </alternativeName>
</protein>
<dbReference type="InterPro" id="IPR008928">
    <property type="entry name" value="6-hairpin_glycosidase_sf"/>
</dbReference>
<dbReference type="EC" id="2.4.1.25" evidence="5"/>
<dbReference type="GO" id="GO:0005737">
    <property type="term" value="C:cytoplasm"/>
    <property type="evidence" value="ECO:0007669"/>
    <property type="project" value="UniProtKB-SubCell"/>
</dbReference>
<dbReference type="InterPro" id="IPR017853">
    <property type="entry name" value="GH"/>
</dbReference>
<keyword evidence="14" id="KW-0326">Glycosidase</keyword>
<feature type="domain" description="Eukaryotic glycogen debranching enzyme N-terminal" evidence="19">
    <location>
        <begin position="94"/>
        <end position="186"/>
    </location>
</feature>
<dbReference type="EMBL" id="JAODAN010000010">
    <property type="protein sequence ID" value="KAK1921816.1"/>
    <property type="molecule type" value="Genomic_DNA"/>
</dbReference>
<dbReference type="Proteomes" id="UP001182556">
    <property type="component" value="Unassembled WGS sequence"/>
</dbReference>
<evidence type="ECO:0000313" key="23">
    <source>
        <dbReference type="Proteomes" id="UP001182556"/>
    </source>
</evidence>
<evidence type="ECO:0000256" key="11">
    <source>
        <dbReference type="ARBA" id="ARBA00022801"/>
    </source>
</evidence>
<evidence type="ECO:0000256" key="12">
    <source>
        <dbReference type="ARBA" id="ARBA00023056"/>
    </source>
</evidence>
<evidence type="ECO:0000256" key="4">
    <source>
        <dbReference type="ARBA" id="ARBA00004496"/>
    </source>
</evidence>
<evidence type="ECO:0000256" key="3">
    <source>
        <dbReference type="ARBA" id="ARBA00003530"/>
    </source>
</evidence>
<keyword evidence="12" id="KW-0320">Glycogen biosynthesis</keyword>
<dbReference type="InterPro" id="IPR012341">
    <property type="entry name" value="6hp_glycosidase-like_sf"/>
</dbReference>
<evidence type="ECO:0000259" key="19">
    <source>
        <dbReference type="Pfam" id="PF14699"/>
    </source>
</evidence>
<evidence type="ECO:0000256" key="1">
    <source>
        <dbReference type="ARBA" id="ARBA00000439"/>
    </source>
</evidence>
<keyword evidence="8" id="KW-0963">Cytoplasm</keyword>
<dbReference type="Gene3D" id="3.20.20.80">
    <property type="entry name" value="Glycosidases"/>
    <property type="match status" value="2"/>
</dbReference>
<sequence>MTLASSLSKAIPTGLKLPKSPAPNGHADDAKVRESFTSGLKTKTPQDEALAFFSEGTHSGEAIQVWELWLEDDGGPGENKSYIRLPPPTRPYVLRLSIRPGTPVTRNGVLKSDFPMDGGEFKRGEWKERKLPSDVSKPVHVDLPISAPGAFCYFIEHDPLPGTSPTGSSRITSRKGYFNVDPIITLPARTPFFPVNSTASKPSLLSDESSGAILDEPASLTLDGLTILSVLAKWMGKTSEWDQHFSEASRRGYNMLHWAPLQQRGGSGSPYSIFDQLKYDEAILVNPMAKDGGLAEIKAVVDKAKKEYGLGGVTDVVLNHTAFDSAWLHEHPEAGYSAHNTPHLAPAVELEDALLELSGQLAAKGLPTKLNSSADLDALIPHIKAAIDGAKLWQYYVFDVQTSAKEVAAAIDTGKVKRWEGQPVAGKSLEELATVAKSTDGFIHNFRTFAERFGTRVPADAAAGFIQAAYPNDSSVELASKWGKILDILNVDLYAECNDDLKAAQEGIIGRLKFNRLDEHGPKHGEITKDLPIVELYFTRLPKNEATSKFPASALALANNGWMWAADPLKNFAEYPSKAYLRRQVIVWGDCVKLRYGSKREDNPWLWNHMISYAETLAGVFDGFRLDNCHSTPLHVGKAIIDAGRNVNPNLYIMAELFTGSQEMDLKFVRELGINSLVREAYNGHDPKNFASLLYGFGVGKPIGSMDADCLSSEEELPPLVKGGAPRPCVVTPVSGSSPHAVFYDVTHDNETPLDKRTAEDALSTGALVTFTKAALGSNKSFDDLYPKLLNLVTDNRLYNVDPTGAGGIGRVKRILNHLHTEMLEGGYSEGHVHEEGEYIVIHRVHPITHKGYMLVAHTAFKGFSGRGWVKPFKLSRSNAKYLFGASIKTHFDQWKDDPNTHYGIPSELSEIPAPEIRKGTDTDGGYSEITVPDVFEPGSIMVFETEMPDMTHDLEAFIKSDTAAGFADLDYVDLNVVLHRADGEERDAMGGDGTYAIPNYGSLVYCGLEGFMQPLRQIAEKNDLGHPLCAHLREGTWAMDYIVNRLEKQTGDLPRLSKPAKWLKDRFDVIKQTCPSFMRPKYFALVIYTAYKAARRAVIEQSTDFVSSGHSLVHDLTLCSVQMYGLVKSASIDPAKPVASLAAGLPHFTAGWARCWGRDVFISLRGLFLTTGNYKGARDHILAFGSTLKHGLIPNLLDSTRNPRYNCRDGPWWFIQNIQDYSKMVPNGLSILEDKVKRRFPADDTWVPWDHPRAYEYESTVAELVQEILQRHANGIEFREYNAGPNLDMDMHDEGFNQKIWVDWSTGIIFGGNRYNCGTWMDKNGSSEKAGNKGLPATPRDGAPVEITGMLKSALTWLDKLSSQGKFPFKGVNAETQGKKTLVTYKQWADLLQSSFEKCYYVPADPSSDSEYNVNPGMINRRGIYKDVYGTPKDREWSDYQLRPNFPLAMIVAPELFDPQHAMGALKIVDAVLRGPLGMKTLDPSDSQYRPNYDNSNDSTDRSVAKGWNYHQGPEWGFPIGWFLSAWLKFDRIAGEGRKNPDVTMHFISNILLKHARHIENDPWRGLPELTNDNGAYCYDSCNTQAWSASTILDVLEEMHRINEKA</sequence>
<keyword evidence="23" id="KW-1185">Reference proteome</keyword>
<accession>A0AAD9CZ73</accession>
<name>A0AAD9CZ73_PAPLA</name>
<dbReference type="FunFam" id="3.20.20.80:FF:000205">
    <property type="entry name" value="Unplaced genomic scaffold supercont1.19, whole genome shotgun sequence"/>
    <property type="match status" value="1"/>
</dbReference>
<dbReference type="FunFam" id="1.50.10.10:FF:000039">
    <property type="entry name" value="Glycogen debranching enzyme Gdb1, putative"/>
    <property type="match status" value="1"/>
</dbReference>
<dbReference type="CDD" id="cd11327">
    <property type="entry name" value="AmyAc_Glg_debranch_2"/>
    <property type="match status" value="1"/>
</dbReference>
<dbReference type="Pfam" id="PF14701">
    <property type="entry name" value="hDGE_amylase"/>
    <property type="match status" value="1"/>
</dbReference>
<keyword evidence="13" id="KW-0511">Multifunctional enzyme</keyword>